<feature type="transmembrane region" description="Helical" evidence="14">
    <location>
        <begin position="27"/>
        <end position="48"/>
    </location>
</feature>
<feature type="region of interest" description="Disordered" evidence="13">
    <location>
        <begin position="309"/>
        <end position="341"/>
    </location>
</feature>
<dbReference type="PRINTS" id="PR01333">
    <property type="entry name" value="2POREKCHANEL"/>
</dbReference>
<keyword evidence="6" id="KW-0631">Potassium channel</keyword>
<evidence type="ECO:0000313" key="16">
    <source>
        <dbReference type="EMBL" id="OQV24745.1"/>
    </source>
</evidence>
<protein>
    <submittedName>
        <fullName evidence="16">Potassium channel subfamily K member 1</fullName>
    </submittedName>
</protein>
<keyword evidence="5 12" id="KW-0812">Transmembrane</keyword>
<evidence type="ECO:0000259" key="15">
    <source>
        <dbReference type="Pfam" id="PF07885"/>
    </source>
</evidence>
<comment type="subcellular location">
    <subcellularLocation>
        <location evidence="1">Membrane</location>
        <topology evidence="1">Multi-pass membrane protein</topology>
    </subcellularLocation>
</comment>
<evidence type="ECO:0000256" key="1">
    <source>
        <dbReference type="ARBA" id="ARBA00004141"/>
    </source>
</evidence>
<evidence type="ECO:0000256" key="4">
    <source>
        <dbReference type="ARBA" id="ARBA00022538"/>
    </source>
</evidence>
<keyword evidence="9 12" id="KW-0406">Ion transport</keyword>
<dbReference type="AlphaFoldDB" id="A0A1W0XB53"/>
<comment type="caution">
    <text evidence="16">The sequence shown here is derived from an EMBL/GenBank/DDBJ whole genome shotgun (WGS) entry which is preliminary data.</text>
</comment>
<sequence length="341" mass="38618">MATNPAASPKVTAEWMDRVISSSVTRYFGIFGAYIVYLLVGSSIFDAIEVPAVQERQRMLEEIRDDFLQKNACVERDVLDAYVTDVFDVFGHNNVTRPTFVTWLFFSSTLLTTIGYGQVPPLSYGSKVFAICYCTLGVPFTLVLLKAITEKLMDLTSQFLEFLNTKLGHLYRPIHIRTLHAALITTTCIMFVFLFPAAVFSMLEPDWTFLDSFYYSYMSVTTIGVVDTLPASRIQNPETEAFYKICVLVYLFLGLCFTLLCLAIINEIPQINFLLQFLHPDHGHHSSKKSHRLKETDSEKTGLVVTKTIRKNKYTDPNVDGDSNFSRQTSISFSSDNDDGR</sequence>
<evidence type="ECO:0000256" key="12">
    <source>
        <dbReference type="RuleBase" id="RU003857"/>
    </source>
</evidence>
<feature type="compositionally biased region" description="Polar residues" evidence="13">
    <location>
        <begin position="321"/>
        <end position="335"/>
    </location>
</feature>
<dbReference type="GO" id="GO:0022841">
    <property type="term" value="F:potassium ion leak channel activity"/>
    <property type="evidence" value="ECO:0007669"/>
    <property type="project" value="TreeGrafter"/>
</dbReference>
<name>A0A1W0XB53_HYPEX</name>
<dbReference type="GO" id="GO:0015271">
    <property type="term" value="F:outward rectifier potassium channel activity"/>
    <property type="evidence" value="ECO:0007669"/>
    <property type="project" value="TreeGrafter"/>
</dbReference>
<dbReference type="PANTHER" id="PTHR11003:SF249">
    <property type="entry name" value="TWO PORE POTASSIUM CHANNEL PROTEIN SUP-9"/>
    <property type="match status" value="1"/>
</dbReference>
<dbReference type="PRINTS" id="PR01095">
    <property type="entry name" value="TASKCHANNEL"/>
</dbReference>
<dbReference type="InterPro" id="IPR013099">
    <property type="entry name" value="K_chnl_dom"/>
</dbReference>
<dbReference type="PANTHER" id="PTHR11003">
    <property type="entry name" value="POTASSIUM CHANNEL, SUBFAMILY K"/>
    <property type="match status" value="1"/>
</dbReference>
<keyword evidence="3 12" id="KW-0813">Transport</keyword>
<dbReference type="OrthoDB" id="297496at2759"/>
<dbReference type="Gene3D" id="1.10.287.70">
    <property type="match status" value="1"/>
</dbReference>
<evidence type="ECO:0000256" key="7">
    <source>
        <dbReference type="ARBA" id="ARBA00022958"/>
    </source>
</evidence>
<feature type="transmembrane region" description="Helical" evidence="14">
    <location>
        <begin position="179"/>
        <end position="200"/>
    </location>
</feature>
<evidence type="ECO:0000256" key="9">
    <source>
        <dbReference type="ARBA" id="ARBA00023065"/>
    </source>
</evidence>
<dbReference type="InterPro" id="IPR003092">
    <property type="entry name" value="2pore_dom_K_chnl_TASK"/>
</dbReference>
<evidence type="ECO:0000256" key="11">
    <source>
        <dbReference type="ARBA" id="ARBA00023303"/>
    </source>
</evidence>
<organism evidence="16 17">
    <name type="scientific">Hypsibius exemplaris</name>
    <name type="common">Freshwater tardigrade</name>
    <dbReference type="NCBI Taxonomy" id="2072580"/>
    <lineage>
        <taxon>Eukaryota</taxon>
        <taxon>Metazoa</taxon>
        <taxon>Ecdysozoa</taxon>
        <taxon>Tardigrada</taxon>
        <taxon>Eutardigrada</taxon>
        <taxon>Parachela</taxon>
        <taxon>Hypsibioidea</taxon>
        <taxon>Hypsibiidae</taxon>
        <taxon>Hypsibius</taxon>
    </lineage>
</organism>
<evidence type="ECO:0000256" key="14">
    <source>
        <dbReference type="SAM" id="Phobius"/>
    </source>
</evidence>
<evidence type="ECO:0000256" key="6">
    <source>
        <dbReference type="ARBA" id="ARBA00022826"/>
    </source>
</evidence>
<evidence type="ECO:0000256" key="13">
    <source>
        <dbReference type="SAM" id="MobiDB-lite"/>
    </source>
</evidence>
<reference evidence="17" key="1">
    <citation type="submission" date="2017-01" db="EMBL/GenBank/DDBJ databases">
        <title>Comparative genomics of anhydrobiosis in the tardigrade Hypsibius dujardini.</title>
        <authorList>
            <person name="Yoshida Y."/>
            <person name="Koutsovoulos G."/>
            <person name="Laetsch D."/>
            <person name="Stevens L."/>
            <person name="Kumar S."/>
            <person name="Horikawa D."/>
            <person name="Ishino K."/>
            <person name="Komine S."/>
            <person name="Tomita M."/>
            <person name="Blaxter M."/>
            <person name="Arakawa K."/>
        </authorList>
    </citation>
    <scope>NUCLEOTIDE SEQUENCE [LARGE SCALE GENOMIC DNA]</scope>
    <source>
        <strain evidence="17">Z151</strain>
    </source>
</reference>
<dbReference type="EMBL" id="MTYJ01000005">
    <property type="protein sequence ID" value="OQV24745.1"/>
    <property type="molecule type" value="Genomic_DNA"/>
</dbReference>
<keyword evidence="11 12" id="KW-0407">Ion channel</keyword>
<feature type="domain" description="Potassium channel" evidence="15">
    <location>
        <begin position="189"/>
        <end position="267"/>
    </location>
</feature>
<feature type="transmembrane region" description="Helical" evidence="14">
    <location>
        <begin position="124"/>
        <end position="145"/>
    </location>
</feature>
<dbReference type="Pfam" id="PF07885">
    <property type="entry name" value="Ion_trans_2"/>
    <property type="match status" value="2"/>
</dbReference>
<accession>A0A1W0XB53</accession>
<feature type="transmembrane region" description="Helical" evidence="14">
    <location>
        <begin position="212"/>
        <end position="229"/>
    </location>
</feature>
<evidence type="ECO:0000256" key="10">
    <source>
        <dbReference type="ARBA" id="ARBA00023136"/>
    </source>
</evidence>
<comment type="similarity">
    <text evidence="2 12">Belongs to the two pore domain potassium channel (TC 1.A.1.8) family.</text>
</comment>
<dbReference type="GO" id="GO:0030322">
    <property type="term" value="P:stabilization of membrane potential"/>
    <property type="evidence" value="ECO:0007669"/>
    <property type="project" value="TreeGrafter"/>
</dbReference>
<evidence type="ECO:0000313" key="17">
    <source>
        <dbReference type="Proteomes" id="UP000192578"/>
    </source>
</evidence>
<keyword evidence="4" id="KW-0633">Potassium transport</keyword>
<dbReference type="Proteomes" id="UP000192578">
    <property type="component" value="Unassembled WGS sequence"/>
</dbReference>
<evidence type="ECO:0000256" key="5">
    <source>
        <dbReference type="ARBA" id="ARBA00022692"/>
    </source>
</evidence>
<gene>
    <name evidence="16" type="ORF">BV898_01337</name>
</gene>
<evidence type="ECO:0000256" key="3">
    <source>
        <dbReference type="ARBA" id="ARBA00022448"/>
    </source>
</evidence>
<evidence type="ECO:0000256" key="8">
    <source>
        <dbReference type="ARBA" id="ARBA00022989"/>
    </source>
</evidence>
<keyword evidence="17" id="KW-1185">Reference proteome</keyword>
<feature type="transmembrane region" description="Helical" evidence="14">
    <location>
        <begin position="241"/>
        <end position="265"/>
    </location>
</feature>
<feature type="domain" description="Potassium channel" evidence="15">
    <location>
        <begin position="88"/>
        <end position="153"/>
    </location>
</feature>
<evidence type="ECO:0000256" key="2">
    <source>
        <dbReference type="ARBA" id="ARBA00006666"/>
    </source>
</evidence>
<dbReference type="InterPro" id="IPR003280">
    <property type="entry name" value="2pore_dom_K_chnl"/>
</dbReference>
<proteinExistence type="inferred from homology"/>
<keyword evidence="7" id="KW-0630">Potassium</keyword>
<dbReference type="SUPFAM" id="SSF81324">
    <property type="entry name" value="Voltage-gated potassium channels"/>
    <property type="match status" value="2"/>
</dbReference>
<keyword evidence="10 14" id="KW-0472">Membrane</keyword>
<dbReference type="GO" id="GO:0005886">
    <property type="term" value="C:plasma membrane"/>
    <property type="evidence" value="ECO:0007669"/>
    <property type="project" value="TreeGrafter"/>
</dbReference>
<keyword evidence="8 14" id="KW-1133">Transmembrane helix</keyword>
<feature type="transmembrane region" description="Helical" evidence="14">
    <location>
        <begin position="100"/>
        <end position="118"/>
    </location>
</feature>